<dbReference type="SUPFAM" id="SSF56112">
    <property type="entry name" value="Protein kinase-like (PK-like)"/>
    <property type="match status" value="1"/>
</dbReference>
<feature type="region of interest" description="Disordered" evidence="1">
    <location>
        <begin position="590"/>
        <end position="676"/>
    </location>
</feature>
<accession>A0AAD6XTC3</accession>
<gene>
    <name evidence="3" type="ORF">B0H15DRAFT_150879</name>
</gene>
<dbReference type="GO" id="GO:0004672">
    <property type="term" value="F:protein kinase activity"/>
    <property type="evidence" value="ECO:0007669"/>
    <property type="project" value="InterPro"/>
</dbReference>
<evidence type="ECO:0000313" key="4">
    <source>
        <dbReference type="Proteomes" id="UP001222325"/>
    </source>
</evidence>
<feature type="domain" description="Fungal-type protein kinase" evidence="2">
    <location>
        <begin position="336"/>
        <end position="475"/>
    </location>
</feature>
<feature type="compositionally biased region" description="Basic and acidic residues" evidence="1">
    <location>
        <begin position="660"/>
        <end position="676"/>
    </location>
</feature>
<dbReference type="AlphaFoldDB" id="A0AAD6XTC3"/>
<dbReference type="EMBL" id="JARJCN010000015">
    <property type="protein sequence ID" value="KAJ7094039.1"/>
    <property type="molecule type" value="Genomic_DNA"/>
</dbReference>
<evidence type="ECO:0000259" key="2">
    <source>
        <dbReference type="Pfam" id="PF17667"/>
    </source>
</evidence>
<evidence type="ECO:0000256" key="1">
    <source>
        <dbReference type="SAM" id="MobiDB-lite"/>
    </source>
</evidence>
<protein>
    <recommendedName>
        <fullName evidence="2">Fungal-type protein kinase domain-containing protein</fullName>
    </recommendedName>
</protein>
<proteinExistence type="predicted"/>
<dbReference type="PANTHER" id="PTHR38248:SF2">
    <property type="entry name" value="FUNK1 11"/>
    <property type="match status" value="1"/>
</dbReference>
<dbReference type="PROSITE" id="PS00109">
    <property type="entry name" value="PROTEIN_KINASE_TYR"/>
    <property type="match status" value="1"/>
</dbReference>
<reference evidence="3" key="1">
    <citation type="submission" date="2023-03" db="EMBL/GenBank/DDBJ databases">
        <title>Massive genome expansion in bonnet fungi (Mycena s.s.) driven by repeated elements and novel gene families across ecological guilds.</title>
        <authorList>
            <consortium name="Lawrence Berkeley National Laboratory"/>
            <person name="Harder C.B."/>
            <person name="Miyauchi S."/>
            <person name="Viragh M."/>
            <person name="Kuo A."/>
            <person name="Thoen E."/>
            <person name="Andreopoulos B."/>
            <person name="Lu D."/>
            <person name="Skrede I."/>
            <person name="Drula E."/>
            <person name="Henrissat B."/>
            <person name="Morin E."/>
            <person name="Kohler A."/>
            <person name="Barry K."/>
            <person name="LaButti K."/>
            <person name="Morin E."/>
            <person name="Salamov A."/>
            <person name="Lipzen A."/>
            <person name="Mereny Z."/>
            <person name="Hegedus B."/>
            <person name="Baldrian P."/>
            <person name="Stursova M."/>
            <person name="Weitz H."/>
            <person name="Taylor A."/>
            <person name="Grigoriev I.V."/>
            <person name="Nagy L.G."/>
            <person name="Martin F."/>
            <person name="Kauserud H."/>
        </authorList>
    </citation>
    <scope>NUCLEOTIDE SEQUENCE</scope>
    <source>
        <strain evidence="3">CBHHK173m</strain>
    </source>
</reference>
<sequence>MYASDITQVPLDFFLHSVLHPLSYDVPEIQALLARHGHIVKGRWKQFVGWVDTNERTEKILEDFSQIFDAVASALKPVPSVQFIRAAHVEDTSYSLPDAEFRLLTSDTDVTSFVGAVPWHSSGGTLSNEASVISECHAALREDARRRFSFGISTDRKAMRIWFFSRSHEFVTPPFSFLTDPQNVLHLLLALMTATPEELGYDSTMSYFLDDHADIQYKLSVDETTYITKKMLADNRADTTCGRASRVWEAFREDDADRVSVIVKDVWMPVDAVPEGAHLLDLHSRLQKLVEPGTPRPPQDYFLTVLAHGFVKTSSGSDDSTLNFIHDCVSPPQTPGCSPRKHYRVVLKEVGVAAEALESLSDLLRALADATQALRLLHLLGFVHRDVSAGNIILVDGVGKLSDLEYLKSFKGSPSPNFCDRRIGTPEYTSTEVAENNYCYLSLTSDPDVETRPKPPPFWFNPLHDLEPLMWIALFAISYHRRRTSPAMRWVLDTYFPPHFSSQTIAARFFAIRSRVLPIPPSDPLFPVATILDSVRAHLFSHYAQYGKEYKDQYFAIGNPSDRENTAFGELHSTLFALYEKAIVESKGIPLAIPDPPKRKASQEVPATPENSDSGLSAPRPSKKSKTTSPKAAGPSTTRSSRARTRRGPNVTAPSRRSLRLAERRKAHKEGCKSWT</sequence>
<dbReference type="InterPro" id="IPR008266">
    <property type="entry name" value="Tyr_kinase_AS"/>
</dbReference>
<feature type="compositionally biased region" description="Low complexity" evidence="1">
    <location>
        <begin position="627"/>
        <end position="640"/>
    </location>
</feature>
<dbReference type="InterPro" id="IPR040976">
    <property type="entry name" value="Pkinase_fungal"/>
</dbReference>
<dbReference type="PANTHER" id="PTHR38248">
    <property type="entry name" value="FUNK1 6"/>
    <property type="match status" value="1"/>
</dbReference>
<comment type="caution">
    <text evidence="3">The sequence shown here is derived from an EMBL/GenBank/DDBJ whole genome shotgun (WGS) entry which is preliminary data.</text>
</comment>
<feature type="domain" description="Fungal-type protein kinase" evidence="2">
    <location>
        <begin position="134"/>
        <end position="284"/>
    </location>
</feature>
<dbReference type="Proteomes" id="UP001222325">
    <property type="component" value="Unassembled WGS sequence"/>
</dbReference>
<name>A0AAD6XTC3_9AGAR</name>
<dbReference type="Gene3D" id="1.10.510.10">
    <property type="entry name" value="Transferase(Phosphotransferase) domain 1"/>
    <property type="match status" value="1"/>
</dbReference>
<keyword evidence="4" id="KW-1185">Reference proteome</keyword>
<organism evidence="3 4">
    <name type="scientific">Mycena belliarum</name>
    <dbReference type="NCBI Taxonomy" id="1033014"/>
    <lineage>
        <taxon>Eukaryota</taxon>
        <taxon>Fungi</taxon>
        <taxon>Dikarya</taxon>
        <taxon>Basidiomycota</taxon>
        <taxon>Agaricomycotina</taxon>
        <taxon>Agaricomycetes</taxon>
        <taxon>Agaricomycetidae</taxon>
        <taxon>Agaricales</taxon>
        <taxon>Marasmiineae</taxon>
        <taxon>Mycenaceae</taxon>
        <taxon>Mycena</taxon>
    </lineage>
</organism>
<dbReference type="InterPro" id="IPR011009">
    <property type="entry name" value="Kinase-like_dom_sf"/>
</dbReference>
<evidence type="ECO:0000313" key="3">
    <source>
        <dbReference type="EMBL" id="KAJ7094039.1"/>
    </source>
</evidence>
<dbReference type="Pfam" id="PF17667">
    <property type="entry name" value="Pkinase_fungal"/>
    <property type="match status" value="2"/>
</dbReference>